<evidence type="ECO:0000256" key="8">
    <source>
        <dbReference type="SAM" id="Phobius"/>
    </source>
</evidence>
<evidence type="ECO:0000256" key="2">
    <source>
        <dbReference type="ARBA" id="ARBA00022448"/>
    </source>
</evidence>
<dbReference type="Gene3D" id="2.40.170.20">
    <property type="entry name" value="TonB-dependent receptor, beta-barrel domain"/>
    <property type="match status" value="1"/>
</dbReference>
<evidence type="ECO:0000256" key="5">
    <source>
        <dbReference type="ARBA" id="ARBA00023136"/>
    </source>
</evidence>
<evidence type="ECO:0000259" key="9">
    <source>
        <dbReference type="SMART" id="SM00965"/>
    </source>
</evidence>
<proteinExistence type="inferred from homology"/>
<dbReference type="EMBL" id="FOLL01000001">
    <property type="protein sequence ID" value="SFB80754.1"/>
    <property type="molecule type" value="Genomic_DNA"/>
</dbReference>
<protein>
    <submittedName>
        <fullName evidence="10">TonB-linked outer membrane protein, SusC/RagA family</fullName>
    </submittedName>
</protein>
<evidence type="ECO:0000256" key="3">
    <source>
        <dbReference type="ARBA" id="ARBA00022452"/>
    </source>
</evidence>
<name>A0A1I1E107_9SPHI</name>
<dbReference type="GO" id="GO:0009279">
    <property type="term" value="C:cell outer membrane"/>
    <property type="evidence" value="ECO:0007669"/>
    <property type="project" value="UniProtKB-SubCell"/>
</dbReference>
<dbReference type="InterPro" id="IPR008969">
    <property type="entry name" value="CarboxyPept-like_regulatory"/>
</dbReference>
<dbReference type="Gene3D" id="2.170.130.10">
    <property type="entry name" value="TonB-dependent receptor, plug domain"/>
    <property type="match status" value="1"/>
</dbReference>
<evidence type="ECO:0000313" key="10">
    <source>
        <dbReference type="EMBL" id="SFB80754.1"/>
    </source>
</evidence>
<evidence type="ECO:0000313" key="11">
    <source>
        <dbReference type="Proteomes" id="UP000199577"/>
    </source>
</evidence>
<comment type="similarity">
    <text evidence="7">Belongs to the TonB-dependent receptor family.</text>
</comment>
<feature type="transmembrane region" description="Helical" evidence="8">
    <location>
        <begin position="20"/>
        <end position="43"/>
    </location>
</feature>
<dbReference type="Pfam" id="PF07660">
    <property type="entry name" value="STN"/>
    <property type="match status" value="1"/>
</dbReference>
<keyword evidence="5 7" id="KW-0472">Membrane</keyword>
<sequence length="1135" mass="125975">MYKKITKKIPIASSIGGSRLFLIMKLTLFLIIMNMHLAVAVGYGQRINIVKKQLPLHQAFKEIREQSGYNILINSELLKTARPVNLNLRDATLQDALRECLKEQSLAYEIINKNVIIKLAPKNTSPVQQERQVKGKVRDANGQPIVGASVGLKGNPQRVTKTNDHGEFLLTVQDGAVIVVSYLGFTTQELALGDRSEVSITLEEEEAALDEVVVVGYNTVRKTDLTGAVSSISAEQVRRMPVTNALQAMQGMVAGVDITSNERPGEMGNVTVRGIRSLSASNSPLYVVDGIPLAAGGIEAINPSDIESIDVLKDASATAIFGSRGANGVIIVNTKRGKEGRLSLNYLAVTTIERMSDLTEMMDAAEYIEFRRDAFRRLPAGNPNRYPEVPSEDADARIFANDSHAWANIARGWQGGTWNPGLVATTNWTDMVLRTGVTHDHSLNASGGTDKMQAYGSFGYLNQGGTQLGQDYQRYTGKFTVDLTPVPWFKMGGSLTATFGDQNYGYQGSGSQGAPNLYFAARSMLPYAVPFDDEGNRINLPGGDVNIRNPIGEHEYTINERKVLRTLGNIYAEVNFLEGLKYRVNFGPDFYNFRNGRWMDAMATERGAGEPGSTNFAELGQTMRFSWTLDNLLYYNRTFQDKHDLGVTLLQSASANRTETSLMTATDLPWDSQRWYQLNSVSELDRFGTGLSESQLLSYMARVNYGFNDRYLFTGSVRWDGASQLADGNKWDFFPSAAVAWRMDQESFMQNVSWVDQLKLRLGFGTTGNAAIEPYMTKGGVETLYYTWGGIVEPGYVSSDASLANPAPMANLELGWERTTQWNLGIDFNLLNGRLNGALDLYTSKTTDLLMEAAIPSVTGYTRTWANIGSTANKGVDLSLNTVNVSSGNFYWESGLNFTMTTDRIVELSNGKVDDPNNLWFIGRRLAVFYDYEKVGIWQDTPEDHAEMAKFLEAGGHEYRPGDIRVADLNGDYIIDANNDRKIVGHSMPKWTAGLNNTVRYKNWDLTFFLYGRFGFTIEAGGEYMQGRFAQRRVDYWRPDNPTNEYPAPNYGNAGGDQYRTSMNYQDGSFIKLRNVSLGYTLPQSYAQRLGLGNMKIFAQAMNPGLIYSKVDWLDPDLGGSTFNRGFVIGLNVGF</sequence>
<dbReference type="Proteomes" id="UP000199577">
    <property type="component" value="Unassembled WGS sequence"/>
</dbReference>
<dbReference type="InterPro" id="IPR036942">
    <property type="entry name" value="Beta-barrel_TonB_sf"/>
</dbReference>
<dbReference type="InterPro" id="IPR023997">
    <property type="entry name" value="TonB-dep_OMP_SusC/RagA_CS"/>
</dbReference>
<keyword evidence="2 7" id="KW-0813">Transport</keyword>
<keyword evidence="11" id="KW-1185">Reference proteome</keyword>
<comment type="subcellular location">
    <subcellularLocation>
        <location evidence="1 7">Cell outer membrane</location>
        <topology evidence="1 7">Multi-pass membrane protein</topology>
    </subcellularLocation>
</comment>
<evidence type="ECO:0000256" key="4">
    <source>
        <dbReference type="ARBA" id="ARBA00022692"/>
    </source>
</evidence>
<dbReference type="InterPro" id="IPR023996">
    <property type="entry name" value="TonB-dep_OMP_SusC/RagA"/>
</dbReference>
<dbReference type="InterPro" id="IPR011662">
    <property type="entry name" value="Secretin/TonB_short_N"/>
</dbReference>
<dbReference type="Gene3D" id="2.60.40.1120">
    <property type="entry name" value="Carboxypeptidase-like, regulatory domain"/>
    <property type="match status" value="1"/>
</dbReference>
<dbReference type="InterPro" id="IPR039426">
    <property type="entry name" value="TonB-dep_rcpt-like"/>
</dbReference>
<accession>A0A1I1E107</accession>
<dbReference type="STRING" id="623281.SAMN05421747_101237"/>
<keyword evidence="3 7" id="KW-1134">Transmembrane beta strand</keyword>
<dbReference type="SUPFAM" id="SSF49464">
    <property type="entry name" value="Carboxypeptidase regulatory domain-like"/>
    <property type="match status" value="1"/>
</dbReference>
<gene>
    <name evidence="10" type="ORF">SAMN05421747_101237</name>
</gene>
<dbReference type="SUPFAM" id="SSF56935">
    <property type="entry name" value="Porins"/>
    <property type="match status" value="1"/>
</dbReference>
<dbReference type="AlphaFoldDB" id="A0A1I1E107"/>
<reference evidence="10 11" key="1">
    <citation type="submission" date="2016-10" db="EMBL/GenBank/DDBJ databases">
        <authorList>
            <person name="de Groot N.N."/>
        </authorList>
    </citation>
    <scope>NUCLEOTIDE SEQUENCE [LARGE SCALE GENOMIC DNA]</scope>
    <source>
        <strain evidence="10 11">DSM 22900</strain>
    </source>
</reference>
<evidence type="ECO:0000256" key="6">
    <source>
        <dbReference type="ARBA" id="ARBA00023237"/>
    </source>
</evidence>
<keyword evidence="6 7" id="KW-0998">Cell outer membrane</keyword>
<evidence type="ECO:0000256" key="7">
    <source>
        <dbReference type="PROSITE-ProRule" id="PRU01360"/>
    </source>
</evidence>
<keyword evidence="8" id="KW-1133">Transmembrane helix</keyword>
<dbReference type="SMART" id="SM00965">
    <property type="entry name" value="STN"/>
    <property type="match status" value="1"/>
</dbReference>
<evidence type="ECO:0000256" key="1">
    <source>
        <dbReference type="ARBA" id="ARBA00004571"/>
    </source>
</evidence>
<organism evidence="10 11">
    <name type="scientific">Parapedobacter composti</name>
    <dbReference type="NCBI Taxonomy" id="623281"/>
    <lineage>
        <taxon>Bacteria</taxon>
        <taxon>Pseudomonadati</taxon>
        <taxon>Bacteroidota</taxon>
        <taxon>Sphingobacteriia</taxon>
        <taxon>Sphingobacteriales</taxon>
        <taxon>Sphingobacteriaceae</taxon>
        <taxon>Parapedobacter</taxon>
    </lineage>
</organism>
<dbReference type="Pfam" id="PF07715">
    <property type="entry name" value="Plug"/>
    <property type="match status" value="1"/>
</dbReference>
<dbReference type="OrthoDB" id="9768177at2"/>
<dbReference type="Pfam" id="PF13715">
    <property type="entry name" value="CarbopepD_reg_2"/>
    <property type="match status" value="1"/>
</dbReference>
<dbReference type="Gene3D" id="3.55.50.30">
    <property type="match status" value="1"/>
</dbReference>
<dbReference type="PROSITE" id="PS52016">
    <property type="entry name" value="TONB_DEPENDENT_REC_3"/>
    <property type="match status" value="1"/>
</dbReference>
<feature type="domain" description="Secretin/TonB short N-terminal" evidence="9">
    <location>
        <begin position="69"/>
        <end position="120"/>
    </location>
</feature>
<dbReference type="NCBIfam" id="TIGR04057">
    <property type="entry name" value="SusC_RagA_signa"/>
    <property type="match status" value="1"/>
</dbReference>
<keyword evidence="4 7" id="KW-0812">Transmembrane</keyword>
<dbReference type="InterPro" id="IPR012910">
    <property type="entry name" value="Plug_dom"/>
</dbReference>
<dbReference type="InterPro" id="IPR037066">
    <property type="entry name" value="Plug_dom_sf"/>
</dbReference>
<dbReference type="NCBIfam" id="TIGR04056">
    <property type="entry name" value="OMP_RagA_SusC"/>
    <property type="match status" value="1"/>
</dbReference>